<dbReference type="Gene3D" id="3.40.50.720">
    <property type="entry name" value="NAD(P)-binding Rossmann-like Domain"/>
    <property type="match status" value="2"/>
</dbReference>
<feature type="domain" description="NAD-dependent epimerase/dehydratase" evidence="1">
    <location>
        <begin position="28"/>
        <end position="226"/>
    </location>
</feature>
<dbReference type="OrthoDB" id="9769113at2"/>
<dbReference type="PANTHER" id="PTHR43245">
    <property type="entry name" value="BIFUNCTIONAL POLYMYXIN RESISTANCE PROTEIN ARNA"/>
    <property type="match status" value="1"/>
</dbReference>
<dbReference type="AlphaFoldDB" id="A0A261TW36"/>
<sequence length="295" mass="32028">MGRTPGDGRAASGDRPGLTPAAMSLTFTVLGATGFVGRHLVAHLRGQGHDCRAYGREARSQYVRPLGHVIYAIGLTSDFRQRPLDTVEAHVCVLRELLAEGGFDSLTYLSSTRVYAGASATSEDTRLGVNPNDPSDLYNLSKLTGEALCLHAGAGRAKVVRLSNVVGLRDTPDSFIDQLLEEGWPQGRLELQTALDSRKDYIHIDDAVAQITAIAQSPATGIYNVAGGAGIENRDIAELLTRQFGWSVTVRDQAPSWRFPDIDTRNTAALTGLTARPFAEYFPTFLNQYRQHRGS</sequence>
<dbReference type="InterPro" id="IPR036291">
    <property type="entry name" value="NAD(P)-bd_dom_sf"/>
</dbReference>
<comment type="caution">
    <text evidence="2">The sequence shown here is derived from an EMBL/GenBank/DDBJ whole genome shotgun (WGS) entry which is preliminary data.</text>
</comment>
<dbReference type="InterPro" id="IPR001509">
    <property type="entry name" value="Epimerase_deHydtase"/>
</dbReference>
<dbReference type="Proteomes" id="UP000216913">
    <property type="component" value="Unassembled WGS sequence"/>
</dbReference>
<keyword evidence="3" id="KW-1185">Reference proteome</keyword>
<protein>
    <submittedName>
        <fullName evidence="2">Epimerase</fullName>
    </submittedName>
</protein>
<dbReference type="Gene3D" id="3.90.25.10">
    <property type="entry name" value="UDP-galactose 4-epimerase, domain 1"/>
    <property type="match status" value="1"/>
</dbReference>
<proteinExistence type="predicted"/>
<dbReference type="InterPro" id="IPR050177">
    <property type="entry name" value="Lipid_A_modif_metabolic_enz"/>
</dbReference>
<dbReference type="PANTHER" id="PTHR43245:SF55">
    <property type="entry name" value="NAD(P)-BINDING DOMAIN-CONTAINING PROTEIN"/>
    <property type="match status" value="1"/>
</dbReference>
<evidence type="ECO:0000313" key="3">
    <source>
        <dbReference type="Proteomes" id="UP000216913"/>
    </source>
</evidence>
<name>A0A261TW36_9BORD</name>
<evidence type="ECO:0000313" key="2">
    <source>
        <dbReference type="EMBL" id="OZI53904.1"/>
    </source>
</evidence>
<dbReference type="CDD" id="cd08946">
    <property type="entry name" value="SDR_e"/>
    <property type="match status" value="1"/>
</dbReference>
<organism evidence="2 3">
    <name type="scientific">Bordetella genomosp. 5</name>
    <dbReference type="NCBI Taxonomy" id="1395608"/>
    <lineage>
        <taxon>Bacteria</taxon>
        <taxon>Pseudomonadati</taxon>
        <taxon>Pseudomonadota</taxon>
        <taxon>Betaproteobacteria</taxon>
        <taxon>Burkholderiales</taxon>
        <taxon>Alcaligenaceae</taxon>
        <taxon>Bordetella</taxon>
    </lineage>
</organism>
<reference evidence="2 3" key="1">
    <citation type="submission" date="2017-05" db="EMBL/GenBank/DDBJ databases">
        <title>Complete and WGS of Bordetella genogroups.</title>
        <authorList>
            <person name="Spilker T."/>
            <person name="LiPuma J."/>
        </authorList>
    </citation>
    <scope>NUCLEOTIDE SEQUENCE [LARGE SCALE GENOMIC DNA]</scope>
    <source>
        <strain evidence="2 3">AU10456</strain>
    </source>
</reference>
<dbReference type="EMBL" id="NEVP01000004">
    <property type="protein sequence ID" value="OZI53904.1"/>
    <property type="molecule type" value="Genomic_DNA"/>
</dbReference>
<dbReference type="SUPFAM" id="SSF51735">
    <property type="entry name" value="NAD(P)-binding Rossmann-fold domains"/>
    <property type="match status" value="1"/>
</dbReference>
<dbReference type="Pfam" id="PF01370">
    <property type="entry name" value="Epimerase"/>
    <property type="match status" value="1"/>
</dbReference>
<accession>A0A261TW36</accession>
<evidence type="ECO:0000259" key="1">
    <source>
        <dbReference type="Pfam" id="PF01370"/>
    </source>
</evidence>
<gene>
    <name evidence="2" type="ORF">CAL25_08110</name>
</gene>